<dbReference type="PROSITE" id="PS51257">
    <property type="entry name" value="PROKAR_LIPOPROTEIN"/>
    <property type="match status" value="1"/>
</dbReference>
<protein>
    <submittedName>
        <fullName evidence="2">Putative lipoprotein YajG</fullName>
    </submittedName>
</protein>
<sequence>MKTIAFLIAGFALLAGCATQPLTTEDAIQQAAAVAPDVYSDTFIMDVTATGRTEGRIFLNSLEDYRDPHNLSIEILPSALPLFKQLYGQDADSYFKGHRITVLGEAKRVPIWYISGGKRTGKFYYQTHIVVSDPDQIKIES</sequence>
<dbReference type="RefSeq" id="WP_184801657.1">
    <property type="nucleotide sequence ID" value="NZ_JACIIZ010000007.1"/>
</dbReference>
<accession>A0A7X0ED46</accession>
<keyword evidence="2" id="KW-0449">Lipoprotein</keyword>
<dbReference type="Proteomes" id="UP000539175">
    <property type="component" value="Unassembled WGS sequence"/>
</dbReference>
<feature type="chain" id="PRO_5030786150" evidence="1">
    <location>
        <begin position="18"/>
        <end position="141"/>
    </location>
</feature>
<feature type="signal peptide" evidence="1">
    <location>
        <begin position="1"/>
        <end position="17"/>
    </location>
</feature>
<gene>
    <name evidence="2" type="ORF">FHS74_002918</name>
</gene>
<evidence type="ECO:0000313" key="2">
    <source>
        <dbReference type="EMBL" id="MBB6252358.1"/>
    </source>
</evidence>
<name>A0A7X0ED46_9PROT</name>
<dbReference type="EMBL" id="JACIIZ010000007">
    <property type="protein sequence ID" value="MBB6252358.1"/>
    <property type="molecule type" value="Genomic_DNA"/>
</dbReference>
<reference evidence="2 3" key="1">
    <citation type="submission" date="2020-08" db="EMBL/GenBank/DDBJ databases">
        <title>Genomic Encyclopedia of Type Strains, Phase IV (KMG-IV): sequencing the most valuable type-strain genomes for metagenomic binning, comparative biology and taxonomic classification.</title>
        <authorList>
            <person name="Goeker M."/>
        </authorList>
    </citation>
    <scope>NUCLEOTIDE SEQUENCE [LARGE SCALE GENOMIC DNA]</scope>
    <source>
        <strain evidence="2 3">DSM 22198</strain>
    </source>
</reference>
<organism evidence="2 3">
    <name type="scientific">Nitrospirillum iridis</name>
    <dbReference type="NCBI Taxonomy" id="765888"/>
    <lineage>
        <taxon>Bacteria</taxon>
        <taxon>Pseudomonadati</taxon>
        <taxon>Pseudomonadota</taxon>
        <taxon>Alphaproteobacteria</taxon>
        <taxon>Rhodospirillales</taxon>
        <taxon>Azospirillaceae</taxon>
        <taxon>Nitrospirillum</taxon>
    </lineage>
</organism>
<evidence type="ECO:0000256" key="1">
    <source>
        <dbReference type="SAM" id="SignalP"/>
    </source>
</evidence>
<evidence type="ECO:0000313" key="3">
    <source>
        <dbReference type="Proteomes" id="UP000539175"/>
    </source>
</evidence>
<dbReference type="AlphaFoldDB" id="A0A7X0ED46"/>
<keyword evidence="1" id="KW-0732">Signal</keyword>
<comment type="caution">
    <text evidence="2">The sequence shown here is derived from an EMBL/GenBank/DDBJ whole genome shotgun (WGS) entry which is preliminary data.</text>
</comment>
<proteinExistence type="predicted"/>
<keyword evidence="3" id="KW-1185">Reference proteome</keyword>